<dbReference type="Pfam" id="PF00685">
    <property type="entry name" value="Sulfotransfer_1"/>
    <property type="match status" value="1"/>
</dbReference>
<evidence type="ECO:0000256" key="2">
    <source>
        <dbReference type="ARBA" id="ARBA00022679"/>
    </source>
</evidence>
<evidence type="ECO:0000256" key="3">
    <source>
        <dbReference type="RuleBase" id="RU361155"/>
    </source>
</evidence>
<evidence type="ECO:0000256" key="1">
    <source>
        <dbReference type="ARBA" id="ARBA00005771"/>
    </source>
</evidence>
<dbReference type="GO" id="GO:0008146">
    <property type="term" value="F:sulfotransferase activity"/>
    <property type="evidence" value="ECO:0007669"/>
    <property type="project" value="InterPro"/>
</dbReference>
<reference evidence="5 6" key="1">
    <citation type="submission" date="2020-06" db="EMBL/GenBank/DDBJ databases">
        <title>Transcriptomic and genomic resources for Thalictrum thalictroides and T. hernandezii: Facilitating candidate gene discovery in an emerging model plant lineage.</title>
        <authorList>
            <person name="Arias T."/>
            <person name="Riano-Pachon D.M."/>
            <person name="Di Stilio V.S."/>
        </authorList>
    </citation>
    <scope>NUCLEOTIDE SEQUENCE [LARGE SCALE GENOMIC DNA]</scope>
    <source>
        <strain evidence="6">cv. WT478/WT964</strain>
        <tissue evidence="5">Leaves</tissue>
    </source>
</reference>
<dbReference type="OrthoDB" id="205623at2759"/>
<comment type="caution">
    <text evidence="5">The sequence shown here is derived from an EMBL/GenBank/DDBJ whole genome shotgun (WGS) entry which is preliminary data.</text>
</comment>
<dbReference type="InterPro" id="IPR027417">
    <property type="entry name" value="P-loop_NTPase"/>
</dbReference>
<name>A0A7J6VAF8_THATH</name>
<keyword evidence="2 3" id="KW-0808">Transferase</keyword>
<evidence type="ECO:0000313" key="5">
    <source>
        <dbReference type="EMBL" id="KAF5181352.1"/>
    </source>
</evidence>
<feature type="domain" description="Sulfotransferase" evidence="4">
    <location>
        <begin position="62"/>
        <end position="317"/>
    </location>
</feature>
<organism evidence="5 6">
    <name type="scientific">Thalictrum thalictroides</name>
    <name type="common">Rue-anemone</name>
    <name type="synonym">Anemone thalictroides</name>
    <dbReference type="NCBI Taxonomy" id="46969"/>
    <lineage>
        <taxon>Eukaryota</taxon>
        <taxon>Viridiplantae</taxon>
        <taxon>Streptophyta</taxon>
        <taxon>Embryophyta</taxon>
        <taxon>Tracheophyta</taxon>
        <taxon>Spermatophyta</taxon>
        <taxon>Magnoliopsida</taxon>
        <taxon>Ranunculales</taxon>
        <taxon>Ranunculaceae</taxon>
        <taxon>Thalictroideae</taxon>
        <taxon>Thalictrum</taxon>
    </lineage>
</organism>
<dbReference type="SUPFAM" id="SSF52540">
    <property type="entry name" value="P-loop containing nucleoside triphosphate hydrolases"/>
    <property type="match status" value="1"/>
</dbReference>
<dbReference type="AlphaFoldDB" id="A0A7J6VAF8"/>
<accession>A0A7J6VAF8</accession>
<sequence>MADLFGLLNATSDSANISVLLSQLPKAKWLNKYDLYQWEGLWYFPAHIESTLAFQTTFEARDDDVIIASSPKAGTTWLKALVSSILNEWNNNSDELDPLTKENPHNIVMSLEGLIYLLNLKPDLSGIPSPRIFHTHLPYHVLPESIKKSKCKIVYIARNPKDTFVSLWHFMNTLKPEDQDLYPIDQAFEDFCKGIHFFGPYNDHVLAYWNESLKCPKKVHFLKYEDLKKDPKEQVKKLGEFLEKPFVNDEEVDQVLWRCSIERLQNLEVNVSGSFPFGLRHSSFFRLGVVGDWKNCFTKEMSDRLDHIARSKFEGSGLNLDIESIE</sequence>
<dbReference type="Gene3D" id="3.40.50.300">
    <property type="entry name" value="P-loop containing nucleotide triphosphate hydrolases"/>
    <property type="match status" value="1"/>
</dbReference>
<dbReference type="Proteomes" id="UP000554482">
    <property type="component" value="Unassembled WGS sequence"/>
</dbReference>
<dbReference type="EMBL" id="JABWDY010036274">
    <property type="protein sequence ID" value="KAF5181352.1"/>
    <property type="molecule type" value="Genomic_DNA"/>
</dbReference>
<protein>
    <recommendedName>
        <fullName evidence="3">Sulfotransferase</fullName>
        <ecNumber evidence="3">2.8.2.-</ecNumber>
    </recommendedName>
</protein>
<dbReference type="PANTHER" id="PTHR11783">
    <property type="entry name" value="SULFOTRANSFERASE SULT"/>
    <property type="match status" value="1"/>
</dbReference>
<gene>
    <name evidence="5" type="ORF">FRX31_029058</name>
</gene>
<proteinExistence type="inferred from homology"/>
<keyword evidence="6" id="KW-1185">Reference proteome</keyword>
<evidence type="ECO:0000313" key="6">
    <source>
        <dbReference type="Proteomes" id="UP000554482"/>
    </source>
</evidence>
<comment type="similarity">
    <text evidence="1 3">Belongs to the sulfotransferase 1 family.</text>
</comment>
<dbReference type="InterPro" id="IPR000863">
    <property type="entry name" value="Sulfotransferase_dom"/>
</dbReference>
<dbReference type="EC" id="2.8.2.-" evidence="3"/>
<evidence type="ECO:0000259" key="4">
    <source>
        <dbReference type="Pfam" id="PF00685"/>
    </source>
</evidence>